<evidence type="ECO:0000256" key="6">
    <source>
        <dbReference type="ARBA" id="ARBA00023134"/>
    </source>
</evidence>
<dbReference type="InterPro" id="IPR029044">
    <property type="entry name" value="Nucleotide-diphossugar_trans"/>
</dbReference>
<dbReference type="PANTHER" id="PTHR46390:SF1">
    <property type="entry name" value="MANNOSE-1-PHOSPHATE GUANYLYLTRANSFERASE"/>
    <property type="match status" value="1"/>
</dbReference>
<dbReference type="SUPFAM" id="SSF159283">
    <property type="entry name" value="Guanosine diphospho-D-mannose pyrophosphorylase/mannose-6-phosphate isomerase linker domain"/>
    <property type="match status" value="1"/>
</dbReference>
<keyword evidence="5" id="KW-0547">Nucleotide-binding</keyword>
<dbReference type="InterPro" id="IPR051161">
    <property type="entry name" value="Mannose-6P_isomerase_type2"/>
</dbReference>
<dbReference type="EC" id="2.7.7.13" evidence="2"/>
<dbReference type="Gene3D" id="3.90.550.10">
    <property type="entry name" value="Spore Coat Polysaccharide Biosynthesis Protein SpsA, Chain A"/>
    <property type="match status" value="1"/>
</dbReference>
<dbReference type="FunFam" id="3.90.550.10:FF:000046">
    <property type="entry name" value="Mannose-1-phosphate guanylyltransferase (GDP)"/>
    <property type="match status" value="1"/>
</dbReference>
<dbReference type="KEGG" id="chya:V22_02220"/>
<name>A0A517T3R4_9PLAN</name>
<dbReference type="EMBL" id="CP036316">
    <property type="protein sequence ID" value="QDT63023.1"/>
    <property type="molecule type" value="Genomic_DNA"/>
</dbReference>
<feature type="domain" description="MannoseP isomerase/GMP-like beta-helix" evidence="9">
    <location>
        <begin position="296"/>
        <end position="348"/>
    </location>
</feature>
<gene>
    <name evidence="10" type="primary">manC</name>
    <name evidence="10" type="ORF">V22_02220</name>
</gene>
<evidence type="ECO:0000259" key="8">
    <source>
        <dbReference type="Pfam" id="PF00483"/>
    </source>
</evidence>
<evidence type="ECO:0000313" key="10">
    <source>
        <dbReference type="EMBL" id="QDT63023.1"/>
    </source>
</evidence>
<keyword evidence="11" id="KW-1185">Reference proteome</keyword>
<evidence type="ECO:0000313" key="11">
    <source>
        <dbReference type="Proteomes" id="UP000319976"/>
    </source>
</evidence>
<dbReference type="RefSeq" id="WP_145259007.1">
    <property type="nucleotide sequence ID" value="NZ_CP036316.1"/>
</dbReference>
<dbReference type="GO" id="GO:0009298">
    <property type="term" value="P:GDP-mannose biosynthetic process"/>
    <property type="evidence" value="ECO:0007669"/>
    <property type="project" value="TreeGrafter"/>
</dbReference>
<evidence type="ECO:0000259" key="9">
    <source>
        <dbReference type="Pfam" id="PF22640"/>
    </source>
</evidence>
<keyword evidence="4 10" id="KW-0548">Nucleotidyltransferase</keyword>
<evidence type="ECO:0000256" key="1">
    <source>
        <dbReference type="ARBA" id="ARBA00006115"/>
    </source>
</evidence>
<reference evidence="10 11" key="1">
    <citation type="submission" date="2019-02" db="EMBL/GenBank/DDBJ databases">
        <title>Deep-cultivation of Planctomycetes and their phenomic and genomic characterization uncovers novel biology.</title>
        <authorList>
            <person name="Wiegand S."/>
            <person name="Jogler M."/>
            <person name="Boedeker C."/>
            <person name="Pinto D."/>
            <person name="Vollmers J."/>
            <person name="Rivas-Marin E."/>
            <person name="Kohn T."/>
            <person name="Peeters S.H."/>
            <person name="Heuer A."/>
            <person name="Rast P."/>
            <person name="Oberbeckmann S."/>
            <person name="Bunk B."/>
            <person name="Jeske O."/>
            <person name="Meyerdierks A."/>
            <person name="Storesund J.E."/>
            <person name="Kallscheuer N."/>
            <person name="Luecker S."/>
            <person name="Lage O.M."/>
            <person name="Pohl T."/>
            <person name="Merkel B.J."/>
            <person name="Hornburger P."/>
            <person name="Mueller R.-W."/>
            <person name="Bruemmer F."/>
            <person name="Labrenz M."/>
            <person name="Spormann A.M."/>
            <person name="Op den Camp H."/>
            <person name="Overmann J."/>
            <person name="Amann R."/>
            <person name="Jetten M.S.M."/>
            <person name="Mascher T."/>
            <person name="Medema M.H."/>
            <person name="Devos D.P."/>
            <person name="Kaster A.-K."/>
            <person name="Ovreas L."/>
            <person name="Rohde M."/>
            <person name="Galperin M.Y."/>
            <person name="Jogler C."/>
        </authorList>
    </citation>
    <scope>NUCLEOTIDE SEQUENCE [LARGE SCALE GENOMIC DNA]</scope>
    <source>
        <strain evidence="10 11">V22</strain>
    </source>
</reference>
<evidence type="ECO:0000256" key="5">
    <source>
        <dbReference type="ARBA" id="ARBA00022741"/>
    </source>
</evidence>
<organism evidence="10 11">
    <name type="scientific">Calycomorphotria hydatis</name>
    <dbReference type="NCBI Taxonomy" id="2528027"/>
    <lineage>
        <taxon>Bacteria</taxon>
        <taxon>Pseudomonadati</taxon>
        <taxon>Planctomycetota</taxon>
        <taxon>Planctomycetia</taxon>
        <taxon>Planctomycetales</taxon>
        <taxon>Planctomycetaceae</taxon>
        <taxon>Calycomorphotria</taxon>
    </lineage>
</organism>
<evidence type="ECO:0000256" key="7">
    <source>
        <dbReference type="ARBA" id="ARBA00047343"/>
    </source>
</evidence>
<dbReference type="SUPFAM" id="SSF53448">
    <property type="entry name" value="Nucleotide-diphospho-sugar transferases"/>
    <property type="match status" value="1"/>
</dbReference>
<dbReference type="OrthoDB" id="9806359at2"/>
<dbReference type="InterPro" id="IPR005835">
    <property type="entry name" value="NTP_transferase_dom"/>
</dbReference>
<dbReference type="Pfam" id="PF22640">
    <property type="entry name" value="ManC_GMP_beta-helix"/>
    <property type="match status" value="1"/>
</dbReference>
<protein>
    <recommendedName>
        <fullName evidence="2">mannose-1-phosphate guanylyltransferase</fullName>
        <ecNumber evidence="2">2.7.7.13</ecNumber>
    </recommendedName>
</protein>
<feature type="domain" description="Nucleotidyl transferase" evidence="8">
    <location>
        <begin position="4"/>
        <end position="282"/>
    </location>
</feature>
<dbReference type="CDD" id="cd02509">
    <property type="entry name" value="GDP-M1P_Guanylyltransferase"/>
    <property type="match status" value="1"/>
</dbReference>
<dbReference type="InterPro" id="IPR049577">
    <property type="entry name" value="GMPP_N"/>
</dbReference>
<accession>A0A517T3R4</accession>
<dbReference type="InterPro" id="IPR054566">
    <property type="entry name" value="ManC/GMP-like_b-helix"/>
</dbReference>
<proteinExistence type="inferred from homology"/>
<dbReference type="PANTHER" id="PTHR46390">
    <property type="entry name" value="MANNOSE-1-PHOSPHATE GUANYLYLTRANSFERASE"/>
    <property type="match status" value="1"/>
</dbReference>
<dbReference type="AlphaFoldDB" id="A0A517T3R4"/>
<keyword evidence="3 10" id="KW-0808">Transferase</keyword>
<evidence type="ECO:0000256" key="2">
    <source>
        <dbReference type="ARBA" id="ARBA00012387"/>
    </source>
</evidence>
<sequence length="359" mass="39926">MLHAVIMAGGSGTRFWPQSRTTLPKQLQKLAGSHTMIQDTATRAGWMIGPENIWVVTNVVQAEETRKQLYDVPDQNVLVEPCARNTAPCVGLAAISLLKNDPDAVMLVMPADHVIGPPDKFQDAVRRATDVVSNNPDQFVLFGVKPSYPSVGFGYIERGELVGESEDLAFKVSSFREKPDRETAQQYMETGKFYWNCGIFVWRADRILKALAEYEPEMHKLLMDLYEYVGTEQYDTKLADLFPLMSSISVDYAVLERAESVSVIEAPFDWDDVGSWQALTRLLGTDEDGNTVDAKFVGLNTTGCTVRDTTGNHLIATIGMSDCIIVNTPDATLVAQKGDENAIKKLIELIRENGYEQYL</sequence>
<comment type="catalytic activity">
    <reaction evidence="7">
        <text>alpha-D-mannose 1-phosphate + GTP + H(+) = GDP-alpha-D-mannose + diphosphate</text>
        <dbReference type="Rhea" id="RHEA:15229"/>
        <dbReference type="ChEBI" id="CHEBI:15378"/>
        <dbReference type="ChEBI" id="CHEBI:33019"/>
        <dbReference type="ChEBI" id="CHEBI:37565"/>
        <dbReference type="ChEBI" id="CHEBI:57527"/>
        <dbReference type="ChEBI" id="CHEBI:58409"/>
        <dbReference type="EC" id="2.7.7.13"/>
    </reaction>
</comment>
<dbReference type="Pfam" id="PF00483">
    <property type="entry name" value="NTP_transferase"/>
    <property type="match status" value="1"/>
</dbReference>
<comment type="similarity">
    <text evidence="1">Belongs to the mannose-6-phosphate isomerase type 2 family.</text>
</comment>
<evidence type="ECO:0000256" key="4">
    <source>
        <dbReference type="ARBA" id="ARBA00022695"/>
    </source>
</evidence>
<keyword evidence="6" id="KW-0342">GTP-binding</keyword>
<evidence type="ECO:0000256" key="3">
    <source>
        <dbReference type="ARBA" id="ARBA00022679"/>
    </source>
</evidence>
<dbReference type="GO" id="GO:0005525">
    <property type="term" value="F:GTP binding"/>
    <property type="evidence" value="ECO:0007669"/>
    <property type="project" value="UniProtKB-KW"/>
</dbReference>
<dbReference type="Proteomes" id="UP000319976">
    <property type="component" value="Chromosome"/>
</dbReference>
<dbReference type="GO" id="GO:0004475">
    <property type="term" value="F:mannose-1-phosphate guanylyltransferase (GTP) activity"/>
    <property type="evidence" value="ECO:0007669"/>
    <property type="project" value="UniProtKB-EC"/>
</dbReference>